<sequence>MRRVLAIALVIVAVVAFTATLISLLPTDFWFVRIVDLVREPFAYAAVLLGIVALVVNGKGRWLAVTLFSLSALIHTWRIWPYSNFAAEEIDRISAADAEVAECFTALSVNVKVKNTGYAQVAAQIEEVSPDLLLLMETDENWVNELQGVLADFPYTLADPQPHAFGMVFASRLPVADARLAENTHRDTPTLYATIDLPNGQDFEFIGLHPKPPLPGWNTQERDRNIVRAGTETPGDNSDALVMGDFNDVPWSRTTSRFREAGDWRDPRIGRGTFPTFPASLTLLGWPLDQIMLRGDLDLRDFTVMPNNGSDHRAVRATLCQGAMANP</sequence>
<keyword evidence="3" id="KW-0540">Nuclease</keyword>
<dbReference type="EMBL" id="QXFL01000016">
    <property type="protein sequence ID" value="RIV82694.1"/>
    <property type="molecule type" value="Genomic_DNA"/>
</dbReference>
<proteinExistence type="predicted"/>
<keyword evidence="1" id="KW-1133">Transmembrane helix</keyword>
<keyword evidence="1" id="KW-0812">Transmembrane</keyword>
<reference evidence="3 4" key="1">
    <citation type="submission" date="2018-08" db="EMBL/GenBank/DDBJ databases">
        <title>Erythrobacter zhengii sp.nov., a bacterium isolated from deep-sea sediment.</title>
        <authorList>
            <person name="Fang C."/>
            <person name="Wu Y.-H."/>
            <person name="Sun C."/>
            <person name="Wang H."/>
            <person name="Cheng H."/>
            <person name="Meng F.-X."/>
            <person name="Wang C.-S."/>
            <person name="Xu X.-W."/>
        </authorList>
    </citation>
    <scope>NUCLEOTIDE SEQUENCE [LARGE SCALE GENOMIC DNA]</scope>
    <source>
        <strain evidence="3 4">V18</strain>
    </source>
</reference>
<dbReference type="RefSeq" id="WP_119588243.1">
    <property type="nucleotide sequence ID" value="NZ_CAWODQ010000008.1"/>
</dbReference>
<dbReference type="GO" id="GO:0004519">
    <property type="term" value="F:endonuclease activity"/>
    <property type="evidence" value="ECO:0007669"/>
    <property type="project" value="UniProtKB-KW"/>
</dbReference>
<feature type="transmembrane region" description="Helical" evidence="1">
    <location>
        <begin position="42"/>
        <end position="57"/>
    </location>
</feature>
<feature type="domain" description="Endonuclease/exonuclease/phosphatase" evidence="2">
    <location>
        <begin position="108"/>
        <end position="312"/>
    </location>
</feature>
<accession>A0A418NN90</accession>
<keyword evidence="4" id="KW-1185">Reference proteome</keyword>
<dbReference type="Gene3D" id="3.60.10.10">
    <property type="entry name" value="Endonuclease/exonuclease/phosphatase"/>
    <property type="match status" value="1"/>
</dbReference>
<gene>
    <name evidence="3" type="ORF">D2V07_17770</name>
</gene>
<protein>
    <submittedName>
        <fullName evidence="3">Endonuclease/exonuclease/phosphatase family protein</fullName>
    </submittedName>
</protein>
<evidence type="ECO:0000256" key="1">
    <source>
        <dbReference type="SAM" id="Phobius"/>
    </source>
</evidence>
<comment type="caution">
    <text evidence="3">The sequence shown here is derived from an EMBL/GenBank/DDBJ whole genome shotgun (WGS) entry which is preliminary data.</text>
</comment>
<feature type="transmembrane region" description="Helical" evidence="1">
    <location>
        <begin position="62"/>
        <end position="80"/>
    </location>
</feature>
<dbReference type="Pfam" id="PF03372">
    <property type="entry name" value="Exo_endo_phos"/>
    <property type="match status" value="1"/>
</dbReference>
<dbReference type="InterPro" id="IPR005135">
    <property type="entry name" value="Endo/exonuclease/phosphatase"/>
</dbReference>
<dbReference type="GO" id="GO:0004527">
    <property type="term" value="F:exonuclease activity"/>
    <property type="evidence" value="ECO:0007669"/>
    <property type="project" value="UniProtKB-KW"/>
</dbReference>
<dbReference type="OrthoDB" id="9796594at2"/>
<keyword evidence="1" id="KW-0472">Membrane</keyword>
<keyword evidence="3" id="KW-0255">Endonuclease</keyword>
<keyword evidence="3" id="KW-0269">Exonuclease</keyword>
<evidence type="ECO:0000313" key="3">
    <source>
        <dbReference type="EMBL" id="RIV82694.1"/>
    </source>
</evidence>
<dbReference type="AlphaFoldDB" id="A0A418NN90"/>
<name>A0A418NN90_9SPHN</name>
<dbReference type="SUPFAM" id="SSF56219">
    <property type="entry name" value="DNase I-like"/>
    <property type="match status" value="1"/>
</dbReference>
<organism evidence="3 4">
    <name type="scientific">Aurantiacibacter zhengii</name>
    <dbReference type="NCBI Taxonomy" id="2307003"/>
    <lineage>
        <taxon>Bacteria</taxon>
        <taxon>Pseudomonadati</taxon>
        <taxon>Pseudomonadota</taxon>
        <taxon>Alphaproteobacteria</taxon>
        <taxon>Sphingomonadales</taxon>
        <taxon>Erythrobacteraceae</taxon>
        <taxon>Aurantiacibacter</taxon>
    </lineage>
</organism>
<dbReference type="Proteomes" id="UP000286576">
    <property type="component" value="Unassembled WGS sequence"/>
</dbReference>
<keyword evidence="3" id="KW-0378">Hydrolase</keyword>
<evidence type="ECO:0000259" key="2">
    <source>
        <dbReference type="Pfam" id="PF03372"/>
    </source>
</evidence>
<evidence type="ECO:0000313" key="4">
    <source>
        <dbReference type="Proteomes" id="UP000286576"/>
    </source>
</evidence>
<dbReference type="InterPro" id="IPR036691">
    <property type="entry name" value="Endo/exonu/phosph_ase_sf"/>
</dbReference>